<feature type="transmembrane region" description="Helical" evidence="6">
    <location>
        <begin position="139"/>
        <end position="159"/>
    </location>
</feature>
<evidence type="ECO:0000256" key="2">
    <source>
        <dbReference type="ARBA" id="ARBA00022692"/>
    </source>
</evidence>
<dbReference type="AlphaFoldDB" id="A0A9P8S860"/>
<organism evidence="8 9">
    <name type="scientific">Metarhizium humberi</name>
    <dbReference type="NCBI Taxonomy" id="2596975"/>
    <lineage>
        <taxon>Eukaryota</taxon>
        <taxon>Fungi</taxon>
        <taxon>Dikarya</taxon>
        <taxon>Ascomycota</taxon>
        <taxon>Pezizomycotina</taxon>
        <taxon>Sordariomycetes</taxon>
        <taxon>Hypocreomycetidae</taxon>
        <taxon>Hypocreales</taxon>
        <taxon>Clavicipitaceae</taxon>
        <taxon>Metarhizium</taxon>
    </lineage>
</organism>
<feature type="transmembrane region" description="Helical" evidence="6">
    <location>
        <begin position="171"/>
        <end position="193"/>
    </location>
</feature>
<sequence>MTFAAYNSSAQMAQFIVLLIFTPIGLLVTVLRFVAARRSQRNTDIEDWLAVLATILFAMCNLSGLMGKSTHGHAVCEEICTDQCPTIAISIINGRTLELEVGESPSDYKLMRKVSRTQMSTQGLQDEKLTRGIHKWDMVGLYMFFGHLLTVKLSILALYRRIFGTHRTYRVWIYAFAAFQTGLIVIFCIVQAIQCKPFGRYFDVSIPGDCQPENIIVLGGSVPDTFVDFSLVVLPMVMIRQLYLTSSVKWKLRLLFGVGFIVGAIGFIKIVITYSTDSFYVSVVGLRLSPRLLSDPTEQRASAPVLHSYHELRQEFQEQILAP</sequence>
<protein>
    <recommendedName>
        <fullName evidence="7">Rhodopsin domain-containing protein</fullName>
    </recommendedName>
</protein>
<evidence type="ECO:0000313" key="8">
    <source>
        <dbReference type="EMBL" id="KAH0598366.1"/>
    </source>
</evidence>
<evidence type="ECO:0000313" key="9">
    <source>
        <dbReference type="Proteomes" id="UP000764110"/>
    </source>
</evidence>
<dbReference type="EMBL" id="JACEFI010000005">
    <property type="protein sequence ID" value="KAH0598366.1"/>
    <property type="molecule type" value="Genomic_DNA"/>
</dbReference>
<evidence type="ECO:0000256" key="4">
    <source>
        <dbReference type="ARBA" id="ARBA00023136"/>
    </source>
</evidence>
<keyword evidence="4 6" id="KW-0472">Membrane</keyword>
<gene>
    <name evidence="8" type="ORF">MHUMG1_03664</name>
</gene>
<evidence type="ECO:0000259" key="7">
    <source>
        <dbReference type="Pfam" id="PF20684"/>
    </source>
</evidence>
<keyword evidence="2 6" id="KW-0812">Transmembrane</keyword>
<comment type="caution">
    <text evidence="8">The sequence shown here is derived from an EMBL/GenBank/DDBJ whole genome shotgun (WGS) entry which is preliminary data.</text>
</comment>
<evidence type="ECO:0000256" key="3">
    <source>
        <dbReference type="ARBA" id="ARBA00022989"/>
    </source>
</evidence>
<evidence type="ECO:0000256" key="5">
    <source>
        <dbReference type="ARBA" id="ARBA00038359"/>
    </source>
</evidence>
<evidence type="ECO:0000256" key="1">
    <source>
        <dbReference type="ARBA" id="ARBA00004141"/>
    </source>
</evidence>
<dbReference type="Proteomes" id="UP000764110">
    <property type="component" value="Unassembled WGS sequence"/>
</dbReference>
<evidence type="ECO:0000256" key="6">
    <source>
        <dbReference type="SAM" id="Phobius"/>
    </source>
</evidence>
<dbReference type="PANTHER" id="PTHR33048">
    <property type="entry name" value="PTH11-LIKE INTEGRAL MEMBRANE PROTEIN (AFU_ORTHOLOGUE AFUA_5G11245)"/>
    <property type="match status" value="1"/>
</dbReference>
<comment type="similarity">
    <text evidence="5">Belongs to the SAT4 family.</text>
</comment>
<feature type="domain" description="Rhodopsin" evidence="7">
    <location>
        <begin position="31"/>
        <end position="274"/>
    </location>
</feature>
<dbReference type="Pfam" id="PF20684">
    <property type="entry name" value="Fung_rhodopsin"/>
    <property type="match status" value="1"/>
</dbReference>
<keyword evidence="9" id="KW-1185">Reference proteome</keyword>
<dbReference type="GO" id="GO:0016020">
    <property type="term" value="C:membrane"/>
    <property type="evidence" value="ECO:0007669"/>
    <property type="project" value="UniProtKB-SubCell"/>
</dbReference>
<dbReference type="InterPro" id="IPR052337">
    <property type="entry name" value="SAT4-like"/>
</dbReference>
<name>A0A9P8S860_9HYPO</name>
<feature type="transmembrane region" description="Helical" evidence="6">
    <location>
        <begin position="255"/>
        <end position="274"/>
    </location>
</feature>
<accession>A0A9P8S860</accession>
<comment type="subcellular location">
    <subcellularLocation>
        <location evidence="1">Membrane</location>
        <topology evidence="1">Multi-pass membrane protein</topology>
    </subcellularLocation>
</comment>
<dbReference type="PANTHER" id="PTHR33048:SF47">
    <property type="entry name" value="INTEGRAL MEMBRANE PROTEIN-RELATED"/>
    <property type="match status" value="1"/>
</dbReference>
<proteinExistence type="inferred from homology"/>
<reference evidence="8 9" key="1">
    <citation type="submission" date="2020-07" db="EMBL/GenBank/DDBJ databases">
        <title>Metarhizium humberi genome.</title>
        <authorList>
            <person name="Lysoe E."/>
        </authorList>
    </citation>
    <scope>NUCLEOTIDE SEQUENCE [LARGE SCALE GENOMIC DNA]</scope>
    <source>
        <strain evidence="8 9">ESALQ1638</strain>
    </source>
</reference>
<feature type="transmembrane region" description="Helical" evidence="6">
    <location>
        <begin position="47"/>
        <end position="65"/>
    </location>
</feature>
<feature type="transmembrane region" description="Helical" evidence="6">
    <location>
        <begin position="12"/>
        <end position="35"/>
    </location>
</feature>
<keyword evidence="3 6" id="KW-1133">Transmembrane helix</keyword>
<dbReference type="InterPro" id="IPR049326">
    <property type="entry name" value="Rhodopsin_dom_fungi"/>
</dbReference>